<dbReference type="Pfam" id="PF00439">
    <property type="entry name" value="Bromodomain"/>
    <property type="match status" value="1"/>
</dbReference>
<dbReference type="SMART" id="SM00297">
    <property type="entry name" value="BROMO"/>
    <property type="match status" value="1"/>
</dbReference>
<feature type="domain" description="Bromo" evidence="3">
    <location>
        <begin position="62"/>
        <end position="134"/>
    </location>
</feature>
<protein>
    <recommendedName>
        <fullName evidence="3">Bromo domain-containing protein</fullName>
    </recommendedName>
</protein>
<keyword evidence="1" id="KW-0103">Bromodomain</keyword>
<proteinExistence type="predicted"/>
<feature type="region of interest" description="Disordered" evidence="2">
    <location>
        <begin position="1"/>
        <end position="42"/>
    </location>
</feature>
<reference evidence="4" key="2">
    <citation type="submission" date="2021-02" db="EMBL/GenBank/DDBJ databases">
        <authorList>
            <person name="Kimball J.A."/>
            <person name="Haas M.W."/>
            <person name="Macchietto M."/>
            <person name="Kono T."/>
            <person name="Duquette J."/>
            <person name="Shao M."/>
        </authorList>
    </citation>
    <scope>NUCLEOTIDE SEQUENCE</scope>
    <source>
        <tissue evidence="4">Fresh leaf tissue</tissue>
    </source>
</reference>
<comment type="caution">
    <text evidence="4">The sequence shown here is derived from an EMBL/GenBank/DDBJ whole genome shotgun (WGS) entry which is preliminary data.</text>
</comment>
<gene>
    <name evidence="4" type="ORF">GUJ93_ZPchr0007g4975</name>
</gene>
<evidence type="ECO:0000259" key="3">
    <source>
        <dbReference type="PROSITE" id="PS50014"/>
    </source>
</evidence>
<dbReference type="Proteomes" id="UP000729402">
    <property type="component" value="Unassembled WGS sequence"/>
</dbReference>
<dbReference type="PANTHER" id="PTHR45926">
    <property type="entry name" value="OSJNBA0053K19.4 PROTEIN"/>
    <property type="match status" value="1"/>
</dbReference>
<dbReference type="AlphaFoldDB" id="A0A8J5SPB5"/>
<dbReference type="InterPro" id="IPR001487">
    <property type="entry name" value="Bromodomain"/>
</dbReference>
<evidence type="ECO:0000313" key="5">
    <source>
        <dbReference type="Proteomes" id="UP000729402"/>
    </source>
</evidence>
<sequence length="241" mass="26292">MPRSKRSEPSLAPPAPPGLPKKCKHHPSPSPSPPAAATGSAGGTADLDGAFVRCGKLLDKLLEHEDGWVFAEPVDVRALRLMDYYTYITDPMDLGTVHRRLERRRYADPQAFAADVRLTFRNAMSYNSPGDPVYESAVELSSIFESEWASVHASPPPPTDAERRGRLAGELPRLPLGAQLMVVEIMKRQDGCLTGEKGLAQVDLEKADTATLDELDRVVAEHGAALAGVDNWKQESRVLDN</sequence>
<keyword evidence="5" id="KW-1185">Reference proteome</keyword>
<evidence type="ECO:0000256" key="2">
    <source>
        <dbReference type="SAM" id="MobiDB-lite"/>
    </source>
</evidence>
<organism evidence="4 5">
    <name type="scientific">Zizania palustris</name>
    <name type="common">Northern wild rice</name>
    <dbReference type="NCBI Taxonomy" id="103762"/>
    <lineage>
        <taxon>Eukaryota</taxon>
        <taxon>Viridiplantae</taxon>
        <taxon>Streptophyta</taxon>
        <taxon>Embryophyta</taxon>
        <taxon>Tracheophyta</taxon>
        <taxon>Spermatophyta</taxon>
        <taxon>Magnoliopsida</taxon>
        <taxon>Liliopsida</taxon>
        <taxon>Poales</taxon>
        <taxon>Poaceae</taxon>
        <taxon>BOP clade</taxon>
        <taxon>Oryzoideae</taxon>
        <taxon>Oryzeae</taxon>
        <taxon>Zizaniinae</taxon>
        <taxon>Zizania</taxon>
    </lineage>
</organism>
<name>A0A8J5SPB5_ZIZPA</name>
<evidence type="ECO:0000256" key="1">
    <source>
        <dbReference type="PROSITE-ProRule" id="PRU00035"/>
    </source>
</evidence>
<dbReference type="OrthoDB" id="615661at2759"/>
<dbReference type="EMBL" id="JAAALK010000282">
    <property type="protein sequence ID" value="KAG8077398.1"/>
    <property type="molecule type" value="Genomic_DNA"/>
</dbReference>
<reference evidence="4" key="1">
    <citation type="journal article" date="2021" name="bioRxiv">
        <title>Whole Genome Assembly and Annotation of Northern Wild Rice, Zizania palustris L., Supports a Whole Genome Duplication in the Zizania Genus.</title>
        <authorList>
            <person name="Haas M."/>
            <person name="Kono T."/>
            <person name="Macchietto M."/>
            <person name="Millas R."/>
            <person name="McGilp L."/>
            <person name="Shao M."/>
            <person name="Duquette J."/>
            <person name="Hirsch C.N."/>
            <person name="Kimball J."/>
        </authorList>
    </citation>
    <scope>NUCLEOTIDE SEQUENCE</scope>
    <source>
        <tissue evidence="4">Fresh leaf tissue</tissue>
    </source>
</reference>
<evidence type="ECO:0000313" key="4">
    <source>
        <dbReference type="EMBL" id="KAG8077398.1"/>
    </source>
</evidence>
<accession>A0A8J5SPB5</accession>
<dbReference type="PROSITE" id="PS50014">
    <property type="entry name" value="BROMODOMAIN_2"/>
    <property type="match status" value="1"/>
</dbReference>